<dbReference type="GO" id="GO:0008684">
    <property type="term" value="F:2-oxopent-4-enoate hydratase activity"/>
    <property type="evidence" value="ECO:0007669"/>
    <property type="project" value="TreeGrafter"/>
</dbReference>
<dbReference type="PANTHER" id="PTHR30143">
    <property type="entry name" value="ACID HYDRATASE"/>
    <property type="match status" value="1"/>
</dbReference>
<protein>
    <submittedName>
        <fullName evidence="3">2-keto-4-pentenoate hydratase</fullName>
    </submittedName>
</protein>
<dbReference type="KEGG" id="azz:DEW08_25335"/>
<dbReference type="GO" id="GO:0005737">
    <property type="term" value="C:cytoplasm"/>
    <property type="evidence" value="ECO:0007669"/>
    <property type="project" value="TreeGrafter"/>
</dbReference>
<evidence type="ECO:0000313" key="4">
    <source>
        <dbReference type="Proteomes" id="UP000245629"/>
    </source>
</evidence>
<keyword evidence="4" id="KW-1185">Reference proteome</keyword>
<reference evidence="4" key="1">
    <citation type="submission" date="2018-05" db="EMBL/GenBank/DDBJ databases">
        <title>Azospirillum thermophila sp. nov., a novel isolated from hot spring.</title>
        <authorList>
            <person name="Zhao Z."/>
        </authorList>
    </citation>
    <scope>NUCLEOTIDE SEQUENCE [LARGE SCALE GENOMIC DNA]</scope>
    <source>
        <strain evidence="4">CFH 70021</strain>
        <plasmid evidence="4">unnamed2</plasmid>
    </source>
</reference>
<dbReference type="InterPro" id="IPR036663">
    <property type="entry name" value="Fumarylacetoacetase_C_sf"/>
</dbReference>
<dbReference type="EMBL" id="CP029357">
    <property type="protein sequence ID" value="AWK89368.1"/>
    <property type="molecule type" value="Genomic_DNA"/>
</dbReference>
<evidence type="ECO:0000256" key="1">
    <source>
        <dbReference type="ARBA" id="ARBA00023239"/>
    </source>
</evidence>
<keyword evidence="1" id="KW-0456">Lyase</keyword>
<gene>
    <name evidence="3" type="ORF">DEW08_25335</name>
</gene>
<evidence type="ECO:0000259" key="2">
    <source>
        <dbReference type="Pfam" id="PF01557"/>
    </source>
</evidence>
<dbReference type="RefSeq" id="WP_109332564.1">
    <property type="nucleotide sequence ID" value="NZ_CP029357.1"/>
</dbReference>
<proteinExistence type="predicted"/>
<dbReference type="Pfam" id="PF01557">
    <property type="entry name" value="FAA_hydrolase"/>
    <property type="match status" value="1"/>
</dbReference>
<sequence>MTDLSPAVEALIAARHDRKPLESLPEAARPADKDGAYAIQYEVARRLGPVAAWKVGAPGPDAEPSCAAINAATLFFDTDRLPASMFNVIGIEAEIVYRFARDLPVRDEPWTREEVLDAVGSMHPAFEICDTRFAKFGSADALGQLADQANHGALIVGPAVANWRAVDPVRQPLILAIDGRVVVDVVGGNSAVDPVRLLVWLANVGSRAFGGLHAGDTVTTGSCTGTIFVDPGSRSVARFADLGTIELTVQ</sequence>
<organism evidence="3 4">
    <name type="scientific">Azospirillum thermophilum</name>
    <dbReference type="NCBI Taxonomy" id="2202148"/>
    <lineage>
        <taxon>Bacteria</taxon>
        <taxon>Pseudomonadati</taxon>
        <taxon>Pseudomonadota</taxon>
        <taxon>Alphaproteobacteria</taxon>
        <taxon>Rhodospirillales</taxon>
        <taxon>Azospirillaceae</taxon>
        <taxon>Azospirillum</taxon>
    </lineage>
</organism>
<dbReference type="Proteomes" id="UP000245629">
    <property type="component" value="Plasmid unnamed2"/>
</dbReference>
<dbReference type="SUPFAM" id="SSF56529">
    <property type="entry name" value="FAH"/>
    <property type="match status" value="1"/>
</dbReference>
<name>A0A2S2CY37_9PROT</name>
<dbReference type="InterPro" id="IPR050772">
    <property type="entry name" value="Hydratase-Decarb/MhpD_sf"/>
</dbReference>
<dbReference type="OrthoDB" id="9792137at2"/>
<dbReference type="Gene3D" id="3.90.850.10">
    <property type="entry name" value="Fumarylacetoacetase-like, C-terminal domain"/>
    <property type="match status" value="1"/>
</dbReference>
<accession>A0A2S2CY37</accession>
<keyword evidence="3" id="KW-0614">Plasmid</keyword>
<feature type="domain" description="Fumarylacetoacetase-like C-terminal" evidence="2">
    <location>
        <begin position="80"/>
        <end position="249"/>
    </location>
</feature>
<geneLocation type="plasmid" evidence="3 4">
    <name>unnamed2</name>
</geneLocation>
<dbReference type="AlphaFoldDB" id="A0A2S2CY37"/>
<dbReference type="InterPro" id="IPR011234">
    <property type="entry name" value="Fumarylacetoacetase-like_C"/>
</dbReference>
<evidence type="ECO:0000313" key="3">
    <source>
        <dbReference type="EMBL" id="AWK89368.1"/>
    </source>
</evidence>
<dbReference type="PANTHER" id="PTHR30143:SF0">
    <property type="entry name" value="2-KETO-4-PENTENOATE HYDRATASE"/>
    <property type="match status" value="1"/>
</dbReference>